<dbReference type="Proteomes" id="UP001174694">
    <property type="component" value="Unassembled WGS sequence"/>
</dbReference>
<evidence type="ECO:0000256" key="1">
    <source>
        <dbReference type="SAM" id="MobiDB-lite"/>
    </source>
</evidence>
<dbReference type="AlphaFoldDB" id="A0AA38R7P6"/>
<gene>
    <name evidence="2" type="ORF">NKR23_g11506</name>
</gene>
<feature type="region of interest" description="Disordered" evidence="1">
    <location>
        <begin position="180"/>
        <end position="251"/>
    </location>
</feature>
<dbReference type="EMBL" id="JANBVO010000062">
    <property type="protein sequence ID" value="KAJ9131998.1"/>
    <property type="molecule type" value="Genomic_DNA"/>
</dbReference>
<evidence type="ECO:0000313" key="3">
    <source>
        <dbReference type="Proteomes" id="UP001174694"/>
    </source>
</evidence>
<comment type="caution">
    <text evidence="2">The sequence shown here is derived from an EMBL/GenBank/DDBJ whole genome shotgun (WGS) entry which is preliminary data.</text>
</comment>
<sequence>MDEALAQEVAKVLRERRIATEKQVVAVKLAYDLLKKKEIRAYREHLEAHPGQNYYECLDQQLQERLKRLDEEQALNELKTRENLEIDIAALAPRLRTRPEPFSNVKLSDTMNNDKKELGETPGSRVKSPENNNATINNTDLRNLFKENPEKKPKINIFASKWEALRGVKEEHRIVEKRALYKTPEKPAHPADGPELPKLYVTPRRPFKRKTSTSLQDYDPDYHEPGGESLGQSPRKKLQARSGREKPAGHYSDINYFENIDFEGSGGEL</sequence>
<reference evidence="2" key="1">
    <citation type="submission" date="2022-07" db="EMBL/GenBank/DDBJ databases">
        <title>Fungi with potential for degradation of polypropylene.</title>
        <authorList>
            <person name="Gostincar C."/>
        </authorList>
    </citation>
    <scope>NUCLEOTIDE SEQUENCE</scope>
    <source>
        <strain evidence="2">EXF-13308</strain>
    </source>
</reference>
<protein>
    <submittedName>
        <fullName evidence="2">Uncharacterized protein</fullName>
    </submittedName>
</protein>
<name>A0AA38R7P6_9PEZI</name>
<keyword evidence="3" id="KW-1185">Reference proteome</keyword>
<accession>A0AA38R7P6</accession>
<proteinExistence type="predicted"/>
<feature type="compositionally biased region" description="Basic and acidic residues" evidence="1">
    <location>
        <begin position="180"/>
        <end position="189"/>
    </location>
</feature>
<evidence type="ECO:0000313" key="2">
    <source>
        <dbReference type="EMBL" id="KAJ9131998.1"/>
    </source>
</evidence>
<feature type="region of interest" description="Disordered" evidence="1">
    <location>
        <begin position="101"/>
        <end position="136"/>
    </location>
</feature>
<organism evidence="2 3">
    <name type="scientific">Pleurostoma richardsiae</name>
    <dbReference type="NCBI Taxonomy" id="41990"/>
    <lineage>
        <taxon>Eukaryota</taxon>
        <taxon>Fungi</taxon>
        <taxon>Dikarya</taxon>
        <taxon>Ascomycota</taxon>
        <taxon>Pezizomycotina</taxon>
        <taxon>Sordariomycetes</taxon>
        <taxon>Sordariomycetidae</taxon>
        <taxon>Calosphaeriales</taxon>
        <taxon>Pleurostomataceae</taxon>
        <taxon>Pleurostoma</taxon>
    </lineage>
</organism>